<evidence type="ECO:0000313" key="4">
    <source>
        <dbReference type="EMBL" id="SAL32415.1"/>
    </source>
</evidence>
<evidence type="ECO:0000313" key="5">
    <source>
        <dbReference type="Proteomes" id="UP000054683"/>
    </source>
</evidence>
<name>A0A158GJX9_9BURK</name>
<dbReference type="PANTHER" id="PTHR37423">
    <property type="entry name" value="SOLUBLE LYTIC MUREIN TRANSGLYCOSYLASE-RELATED"/>
    <property type="match status" value="1"/>
</dbReference>
<proteinExistence type="inferred from homology"/>
<dbReference type="Pfam" id="PF01464">
    <property type="entry name" value="SLT"/>
    <property type="match status" value="1"/>
</dbReference>
<dbReference type="InterPro" id="IPR008258">
    <property type="entry name" value="Transglycosylase_SLT_dom_1"/>
</dbReference>
<dbReference type="SUPFAM" id="SSF53955">
    <property type="entry name" value="Lysozyme-like"/>
    <property type="match status" value="1"/>
</dbReference>
<dbReference type="OrthoDB" id="9808681at2"/>
<gene>
    <name evidence="4" type="ORF">AWB69_02822</name>
</gene>
<organism evidence="4 5">
    <name type="scientific">Caballeronia udeis</name>
    <dbReference type="NCBI Taxonomy" id="1232866"/>
    <lineage>
        <taxon>Bacteria</taxon>
        <taxon>Pseudomonadati</taxon>
        <taxon>Pseudomonadota</taxon>
        <taxon>Betaproteobacteria</taxon>
        <taxon>Burkholderiales</taxon>
        <taxon>Burkholderiaceae</taxon>
        <taxon>Caballeronia</taxon>
    </lineage>
</organism>
<sequence length="173" mass="19486">MIRFIAPLLVLLIASNAARADTDECFAHAAQRRHLNVNLLRAIARVESNYRPYVTNTKTYAIGEMQIMPFHLNWLKKYGIYERDLYDACTNINVGAFLLSDFVRMYGNTWRAVGAYGAGMAADKEQARIGYAQLVQQAYDRITNPAPTKSATARVSRGAVRVEPERPTMVVQQ</sequence>
<dbReference type="Proteomes" id="UP000054683">
    <property type="component" value="Unassembled WGS sequence"/>
</dbReference>
<evidence type="ECO:0000256" key="2">
    <source>
        <dbReference type="SAM" id="SignalP"/>
    </source>
</evidence>
<feature type="chain" id="PRO_5008501656" evidence="2">
    <location>
        <begin position="21"/>
        <end position="173"/>
    </location>
</feature>
<dbReference type="RefSeq" id="WP_062085473.1">
    <property type="nucleotide sequence ID" value="NZ_FCOK02000015.1"/>
</dbReference>
<dbReference type="PANTHER" id="PTHR37423:SF2">
    <property type="entry name" value="MEMBRANE-BOUND LYTIC MUREIN TRANSGLYCOSYLASE C"/>
    <property type="match status" value="1"/>
</dbReference>
<comment type="similarity">
    <text evidence="1">Belongs to the transglycosylase Slt family.</text>
</comment>
<keyword evidence="2" id="KW-0732">Signal</keyword>
<feature type="signal peptide" evidence="2">
    <location>
        <begin position="1"/>
        <end position="20"/>
    </location>
</feature>
<reference evidence="4 5" key="1">
    <citation type="submission" date="2016-01" db="EMBL/GenBank/DDBJ databases">
        <authorList>
            <person name="Oliw E.H."/>
        </authorList>
    </citation>
    <scope>NUCLEOTIDE SEQUENCE [LARGE SCALE GENOMIC DNA]</scope>
    <source>
        <strain evidence="4">LMG 27134</strain>
    </source>
</reference>
<dbReference type="AlphaFoldDB" id="A0A158GJX9"/>
<feature type="domain" description="Transglycosylase SLT" evidence="3">
    <location>
        <begin position="24"/>
        <end position="130"/>
    </location>
</feature>
<accession>A0A158GJX9</accession>
<protein>
    <submittedName>
        <fullName evidence="4">Lytic transglycosylase catalytic</fullName>
    </submittedName>
</protein>
<dbReference type="Gene3D" id="1.10.530.10">
    <property type="match status" value="1"/>
</dbReference>
<evidence type="ECO:0000259" key="3">
    <source>
        <dbReference type="Pfam" id="PF01464"/>
    </source>
</evidence>
<evidence type="ECO:0000256" key="1">
    <source>
        <dbReference type="ARBA" id="ARBA00007734"/>
    </source>
</evidence>
<dbReference type="InterPro" id="IPR023346">
    <property type="entry name" value="Lysozyme-like_dom_sf"/>
</dbReference>
<dbReference type="CDD" id="cd13400">
    <property type="entry name" value="LT_IagB-like"/>
    <property type="match status" value="1"/>
</dbReference>
<dbReference type="EMBL" id="FCOK02000015">
    <property type="protein sequence ID" value="SAL32415.1"/>
    <property type="molecule type" value="Genomic_DNA"/>
</dbReference>